<name>A0ABM4BWB1_HYDVU</name>
<proteinExistence type="predicted"/>
<reference evidence="2" key="1">
    <citation type="submission" date="2025-08" db="UniProtKB">
        <authorList>
            <consortium name="RefSeq"/>
        </authorList>
    </citation>
    <scope>IDENTIFICATION</scope>
</reference>
<gene>
    <name evidence="2" type="primary">LOC136080575</name>
</gene>
<dbReference type="RefSeq" id="XP_065653461.1">
    <property type="nucleotide sequence ID" value="XM_065797389.1"/>
</dbReference>
<dbReference type="GeneID" id="136080575"/>
<organism evidence="1 2">
    <name type="scientific">Hydra vulgaris</name>
    <name type="common">Hydra</name>
    <name type="synonym">Hydra attenuata</name>
    <dbReference type="NCBI Taxonomy" id="6087"/>
    <lineage>
        <taxon>Eukaryota</taxon>
        <taxon>Metazoa</taxon>
        <taxon>Cnidaria</taxon>
        <taxon>Hydrozoa</taxon>
        <taxon>Hydroidolina</taxon>
        <taxon>Anthoathecata</taxon>
        <taxon>Aplanulata</taxon>
        <taxon>Hydridae</taxon>
        <taxon>Hydra</taxon>
    </lineage>
</organism>
<accession>A0ABM4BWB1</accession>
<keyword evidence="1" id="KW-1185">Reference proteome</keyword>
<evidence type="ECO:0000313" key="1">
    <source>
        <dbReference type="Proteomes" id="UP001652625"/>
    </source>
</evidence>
<dbReference type="Proteomes" id="UP001652625">
    <property type="component" value="Chromosome 05"/>
</dbReference>
<evidence type="ECO:0000313" key="2">
    <source>
        <dbReference type="RefSeq" id="XP_065653461.1"/>
    </source>
</evidence>
<protein>
    <submittedName>
        <fullName evidence="2">Uncharacterized protein LOC136080575 isoform X2</fullName>
    </submittedName>
</protein>
<sequence length="160" mass="18253">MDVGDFQYTVIKLLTKQLENHNTIHQQRETTVAGMNLSNLPAKFLQVDKLLDFEKIARLSKTGGITLKENIKNILESLMSQKVMACFNMKGTNRHERKSNTQNKFSFEKLKVYELIVASVMMKKTESTVTDIKAEVQKIVRYAPSKLVVEKGGHLHKDSI</sequence>